<dbReference type="Gene3D" id="1.50.10.10">
    <property type="match status" value="1"/>
</dbReference>
<evidence type="ECO:0000256" key="1">
    <source>
        <dbReference type="ARBA" id="ARBA00001913"/>
    </source>
</evidence>
<gene>
    <name evidence="22" type="ORF">CTOB1V02_LOCUS2772</name>
</gene>
<evidence type="ECO:0000256" key="20">
    <source>
        <dbReference type="PIRSR" id="PIRSR601382-3"/>
    </source>
</evidence>
<dbReference type="GO" id="GO:0005509">
    <property type="term" value="F:calcium ion binding"/>
    <property type="evidence" value="ECO:0007669"/>
    <property type="project" value="InterPro"/>
</dbReference>
<dbReference type="GO" id="GO:0004571">
    <property type="term" value="F:mannosyl-oligosaccharide 1,2-alpha-mannosidase activity"/>
    <property type="evidence" value="ECO:0007669"/>
    <property type="project" value="UniProtKB-EC"/>
</dbReference>
<dbReference type="GO" id="GO:0006491">
    <property type="term" value="P:N-glycan processing"/>
    <property type="evidence" value="ECO:0007669"/>
    <property type="project" value="UniProtKB-ARBA"/>
</dbReference>
<comment type="catalytic activity">
    <reaction evidence="16">
        <text>N(4)-(alpha-D-Man-(1-&gt;2)-alpha-D-Man-(1-&gt;2)-alpha-D-Man-(1-&gt;3)-[alpha-D-Man-(1-&gt;3)-[alpha-D-Man-(1-&gt;2)-alpha-D-Man-(1-&gt;6)]-alpha-D-Man-(1-&gt;6)]-beta-D-Man-(1-&gt;4)-beta-D-GlcNAc-(1-&gt;4)-beta-D-GlcNAc)-L-asparaginyl-[protein] (N-glucan mannose isomer 8A1,2,3B1,3) + 3 H2O = N(4)-(alpha-D-Man-(1-&gt;3)-[alpha-D-Man-(1-&gt;3)-[alpha-D-Man-(1-&gt;6)]-alpha-D-Man-(1-&gt;6)]-beta-D-Man-(1-&gt;4)-beta-D-GlcNAc-(1-&gt;4)-beta-D-GlcNAc)-L-asparaginyl-[protein] (N-glucan mannose isomer 5A1,2) + 3 beta-D-mannose</text>
        <dbReference type="Rhea" id="RHEA:56028"/>
        <dbReference type="Rhea" id="RHEA-COMP:14358"/>
        <dbReference type="Rhea" id="RHEA-COMP:14367"/>
        <dbReference type="ChEBI" id="CHEBI:15377"/>
        <dbReference type="ChEBI" id="CHEBI:28563"/>
        <dbReference type="ChEBI" id="CHEBI:59087"/>
        <dbReference type="ChEBI" id="CHEBI:60628"/>
        <dbReference type="EC" id="3.2.1.113"/>
    </reaction>
</comment>
<keyword evidence="10" id="KW-1133">Transmembrane helix</keyword>
<evidence type="ECO:0000256" key="4">
    <source>
        <dbReference type="ARBA" id="ARBA00007658"/>
    </source>
</evidence>
<evidence type="ECO:0000256" key="5">
    <source>
        <dbReference type="ARBA" id="ARBA00022692"/>
    </source>
</evidence>
<dbReference type="GO" id="GO:0000139">
    <property type="term" value="C:Golgi membrane"/>
    <property type="evidence" value="ECO:0007669"/>
    <property type="project" value="UniProtKB-SubCell"/>
</dbReference>
<reference evidence="22" key="1">
    <citation type="submission" date="2020-11" db="EMBL/GenBank/DDBJ databases">
        <authorList>
            <person name="Tran Van P."/>
        </authorList>
    </citation>
    <scope>NUCLEOTIDE SEQUENCE</scope>
</reference>
<evidence type="ECO:0000256" key="17">
    <source>
        <dbReference type="ARBA" id="ARBA00048605"/>
    </source>
</evidence>
<comment type="similarity">
    <text evidence="4 21">Belongs to the glycosyl hydrolase 47 family.</text>
</comment>
<keyword evidence="5" id="KW-0812">Transmembrane</keyword>
<dbReference type="InterPro" id="IPR050749">
    <property type="entry name" value="Glycosyl_Hydrolase_47"/>
</dbReference>
<evidence type="ECO:0000256" key="3">
    <source>
        <dbReference type="ARBA" id="ARBA00004922"/>
    </source>
</evidence>
<proteinExistence type="inferred from homology"/>
<feature type="active site" evidence="18">
    <location>
        <position position="373"/>
    </location>
</feature>
<feature type="disulfide bond" evidence="20">
    <location>
        <begin position="436"/>
        <end position="468"/>
    </location>
</feature>
<keyword evidence="15 21" id="KW-0326">Glycosidase</keyword>
<evidence type="ECO:0000256" key="13">
    <source>
        <dbReference type="ARBA" id="ARBA00023157"/>
    </source>
</evidence>
<keyword evidence="14" id="KW-0325">Glycoprotein</keyword>
<keyword evidence="11" id="KW-0333">Golgi apparatus</keyword>
<dbReference type="EMBL" id="OB660445">
    <property type="protein sequence ID" value="CAD7224819.1"/>
    <property type="molecule type" value="Genomic_DNA"/>
</dbReference>
<evidence type="ECO:0000256" key="9">
    <source>
        <dbReference type="ARBA" id="ARBA00022968"/>
    </source>
</evidence>
<feature type="binding site" evidence="19">
    <location>
        <position position="603"/>
    </location>
    <ligand>
        <name>Ca(2+)</name>
        <dbReference type="ChEBI" id="CHEBI:29108"/>
    </ligand>
</feature>
<dbReference type="AlphaFoldDB" id="A0A7R8W4M6"/>
<dbReference type="PRINTS" id="PR00747">
    <property type="entry name" value="GLYHDRLASE47"/>
</dbReference>
<evidence type="ECO:0000256" key="21">
    <source>
        <dbReference type="RuleBase" id="RU361193"/>
    </source>
</evidence>
<dbReference type="InterPro" id="IPR036026">
    <property type="entry name" value="Seven-hairpin_glycosidases"/>
</dbReference>
<comment type="pathway">
    <text evidence="3">Protein modification; protein glycosylation.</text>
</comment>
<comment type="catalytic activity">
    <reaction evidence="17">
        <text>N(4)-(alpha-D-Man-(1-&gt;2)-alpha-D-Man-(1-&gt;2)-alpha-D-Man-(1-&gt;3)-[alpha-D-Man-(1-&gt;2)-alpha-D-Man-(1-&gt;3)-[alpha-D-Man-(1-&gt;2)-alpha-D-Man-(1-&gt;6)]-alpha-D-Man-(1-&gt;6)]-beta-D-Man-(1-&gt;4)-beta-D-GlcNAc-(1-&gt;4)-beta-D-GlcNAc)-L-asparaginyl-[protein] (N-glucan mannose isomer 9A1,2,3B1,2,3) + 4 H2O = N(4)-(alpha-D-Man-(1-&gt;3)-[alpha-D-Man-(1-&gt;3)-[alpha-D-Man-(1-&gt;6)]-alpha-D-Man-(1-&gt;6)]-beta-D-Man-(1-&gt;4)-beta-D-GlcNAc-(1-&gt;4)-beta-D-GlcNAc)-L-asparaginyl-[protein] (N-glucan mannose isomer 5A1,2) + 4 beta-D-mannose</text>
        <dbReference type="Rhea" id="RHEA:56008"/>
        <dbReference type="Rhea" id="RHEA-COMP:14356"/>
        <dbReference type="Rhea" id="RHEA-COMP:14367"/>
        <dbReference type="ChEBI" id="CHEBI:15377"/>
        <dbReference type="ChEBI" id="CHEBI:28563"/>
        <dbReference type="ChEBI" id="CHEBI:59087"/>
        <dbReference type="ChEBI" id="CHEBI:139493"/>
        <dbReference type="EC" id="3.2.1.113"/>
    </reaction>
</comment>
<comment type="cofactor">
    <cofactor evidence="1 19">
        <name>Ca(2+)</name>
        <dbReference type="ChEBI" id="CHEBI:29108"/>
    </cofactor>
</comment>
<keyword evidence="7 21" id="KW-0378">Hydrolase</keyword>
<keyword evidence="8 19" id="KW-0106">Calcium</keyword>
<evidence type="ECO:0000256" key="8">
    <source>
        <dbReference type="ARBA" id="ARBA00022837"/>
    </source>
</evidence>
<evidence type="ECO:0000256" key="12">
    <source>
        <dbReference type="ARBA" id="ARBA00023136"/>
    </source>
</evidence>
<feature type="active site" description="Proton donor" evidence="18">
    <location>
        <position position="482"/>
    </location>
</feature>
<name>A0A7R8W4M6_9CRUS</name>
<evidence type="ECO:0000256" key="7">
    <source>
        <dbReference type="ARBA" id="ARBA00022801"/>
    </source>
</evidence>
<keyword evidence="12" id="KW-0472">Membrane</keyword>
<evidence type="ECO:0000256" key="14">
    <source>
        <dbReference type="ARBA" id="ARBA00023180"/>
    </source>
</evidence>
<dbReference type="InterPro" id="IPR001382">
    <property type="entry name" value="Glyco_hydro_47"/>
</dbReference>
<evidence type="ECO:0000256" key="16">
    <source>
        <dbReference type="ARBA" id="ARBA00047669"/>
    </source>
</evidence>
<sequence>MRSCDMMLRLKSTWLRYHEKRALCGAVFIFLVITLFCFYYLPDFSSSGGNVIRKFQQEVGNKLVLPKPPSQSDHLLGAGGEGEDIHVKQDRDRFLEKLKNDAGRDPSQLVIEKPADKPDFRVSNPPASNHAADDLAAERRIKIKEMMVHAWQGYEDFAWGQNELRPLSKRGHSSSIFGSSNMGATIVDGMSTLWIMGLKDEFERGKEWIRDNLNFKQNRMKRSQSKTLMFLQSAFVSVFETNIRFIGGLLSCYALTGDRLFATKAEEVATALLPAFNSPTGIPFAMVNPSSGGFRNYAWASGSSSILSEIGTLHLEFSYLSDITGNPVFREKVDVIRRILRDLEKPNGLYPNYVHPRTGKFGVQHISVGGLGDSFYEYLLKSYIQSNFEDLEARNMYREAMEAISKQLLKKSSEGLVYLAQMKYGRLEHKMEHLTCFAGGLYALGAKVIEDDSSQYHMRMGAELARTCHESYNRSATGLGPEAFLFGAGIKDATTTRGNEKYYILRPETFESYFVLYRLTGDQKYRDWGWDAVQALEKYTRVEAGFSGVQDVYRIPVSHDDVQQSFFLAETLKVEGSGFAQEYLYLLFSDSDVISLDDWVFNTEAHPLPIKGKPAYLHNINAEKDNRL</sequence>
<feature type="active site" description="Proton donor" evidence="18">
    <location>
        <position position="240"/>
    </location>
</feature>
<keyword evidence="13 20" id="KW-1015">Disulfide bond</keyword>
<dbReference type="PANTHER" id="PTHR11742:SF6">
    <property type="entry name" value="MANNOSYL-OLIGOSACCHARIDE ALPHA-1,2-MANNOSIDASE IA-RELATED"/>
    <property type="match status" value="1"/>
</dbReference>
<accession>A0A7R8W4M6</accession>
<dbReference type="OrthoDB" id="8118055at2759"/>
<dbReference type="GO" id="GO:0005975">
    <property type="term" value="P:carbohydrate metabolic process"/>
    <property type="evidence" value="ECO:0007669"/>
    <property type="project" value="InterPro"/>
</dbReference>
<evidence type="ECO:0000256" key="19">
    <source>
        <dbReference type="PIRSR" id="PIRSR601382-2"/>
    </source>
</evidence>
<organism evidence="22">
    <name type="scientific">Cyprideis torosa</name>
    <dbReference type="NCBI Taxonomy" id="163714"/>
    <lineage>
        <taxon>Eukaryota</taxon>
        <taxon>Metazoa</taxon>
        <taxon>Ecdysozoa</taxon>
        <taxon>Arthropoda</taxon>
        <taxon>Crustacea</taxon>
        <taxon>Oligostraca</taxon>
        <taxon>Ostracoda</taxon>
        <taxon>Podocopa</taxon>
        <taxon>Podocopida</taxon>
        <taxon>Cytherocopina</taxon>
        <taxon>Cytheroidea</taxon>
        <taxon>Cytherideidae</taxon>
        <taxon>Cyprideis</taxon>
    </lineage>
</organism>
<dbReference type="Pfam" id="PF01532">
    <property type="entry name" value="Glyco_hydro_47"/>
    <property type="match status" value="1"/>
</dbReference>
<evidence type="ECO:0000256" key="2">
    <source>
        <dbReference type="ARBA" id="ARBA00004323"/>
    </source>
</evidence>
<keyword evidence="9" id="KW-0735">Signal-anchor</keyword>
<evidence type="ECO:0000313" key="22">
    <source>
        <dbReference type="EMBL" id="CAD7224819.1"/>
    </source>
</evidence>
<dbReference type="FunFam" id="1.50.10.10:FF:000017">
    <property type="entry name" value="alpha-1,2-Mannosidase"/>
    <property type="match status" value="1"/>
</dbReference>
<dbReference type="EC" id="3.2.1.-" evidence="21"/>
<evidence type="ECO:0000256" key="6">
    <source>
        <dbReference type="ARBA" id="ARBA00022723"/>
    </source>
</evidence>
<protein>
    <recommendedName>
        <fullName evidence="21">alpha-1,2-Mannosidase</fullName>
        <ecNumber evidence="21">3.2.1.-</ecNumber>
    </recommendedName>
</protein>
<evidence type="ECO:0000256" key="10">
    <source>
        <dbReference type="ARBA" id="ARBA00022989"/>
    </source>
</evidence>
<evidence type="ECO:0000256" key="15">
    <source>
        <dbReference type="ARBA" id="ARBA00023295"/>
    </source>
</evidence>
<dbReference type="InterPro" id="IPR012341">
    <property type="entry name" value="6hp_glycosidase-like_sf"/>
</dbReference>
<dbReference type="PANTHER" id="PTHR11742">
    <property type="entry name" value="MANNOSYL-OLIGOSACCHARIDE ALPHA-1,2-MANNOSIDASE-RELATED"/>
    <property type="match status" value="1"/>
</dbReference>
<evidence type="ECO:0000256" key="18">
    <source>
        <dbReference type="PIRSR" id="PIRSR601382-1"/>
    </source>
</evidence>
<dbReference type="GO" id="GO:0005783">
    <property type="term" value="C:endoplasmic reticulum"/>
    <property type="evidence" value="ECO:0007669"/>
    <property type="project" value="TreeGrafter"/>
</dbReference>
<keyword evidence="6 19" id="KW-0479">Metal-binding</keyword>
<dbReference type="SUPFAM" id="SSF48225">
    <property type="entry name" value="Seven-hairpin glycosidases"/>
    <property type="match status" value="1"/>
</dbReference>
<evidence type="ECO:0000256" key="11">
    <source>
        <dbReference type="ARBA" id="ARBA00023034"/>
    </source>
</evidence>
<comment type="subcellular location">
    <subcellularLocation>
        <location evidence="2">Golgi apparatus membrane</location>
        <topology evidence="2">Single-pass type II membrane protein</topology>
    </subcellularLocation>
</comment>
<feature type="active site" evidence="18">
    <location>
        <position position="508"/>
    </location>
</feature>